<keyword evidence="1" id="KW-0812">Transmembrane</keyword>
<feature type="transmembrane region" description="Helical" evidence="1">
    <location>
        <begin position="102"/>
        <end position="119"/>
    </location>
</feature>
<organism evidence="2 3">
    <name type="scientific">Nocardia jiangsuensis</name>
    <dbReference type="NCBI Taxonomy" id="1691563"/>
    <lineage>
        <taxon>Bacteria</taxon>
        <taxon>Bacillati</taxon>
        <taxon>Actinomycetota</taxon>
        <taxon>Actinomycetes</taxon>
        <taxon>Mycobacteriales</taxon>
        <taxon>Nocardiaceae</taxon>
        <taxon>Nocardia</taxon>
    </lineage>
</organism>
<feature type="transmembrane region" description="Helical" evidence="1">
    <location>
        <begin position="125"/>
        <end position="142"/>
    </location>
</feature>
<accession>A0ABV8DVW1</accession>
<dbReference type="RefSeq" id="WP_378614044.1">
    <property type="nucleotide sequence ID" value="NZ_JBHSAX010000017.1"/>
</dbReference>
<protein>
    <recommendedName>
        <fullName evidence="4">Integral membrane protein</fullName>
    </recommendedName>
</protein>
<feature type="transmembrane region" description="Helical" evidence="1">
    <location>
        <begin position="75"/>
        <end position="95"/>
    </location>
</feature>
<feature type="transmembrane region" description="Helical" evidence="1">
    <location>
        <begin position="30"/>
        <end position="55"/>
    </location>
</feature>
<keyword evidence="1" id="KW-1133">Transmembrane helix</keyword>
<sequence length="335" mass="34545">MTPWITALLVWIAAGARVGRVLVKPATTARVAIVVAVAAVATAATTAVPEIGLALDHALPGGVPSGLLSSAIHTAAWIGFATATSVVASAAWPVVSRGNLRRIAAGIYGIGSATAVVAIAWSTTFGWAVVALGCLLVVVTGLRNLDWTALGRGIALYTAGTALVGVLAAGEIRAAAAGEPARAAGAALPFGLLWELAALLIGLGAVWIVVELWVRARLLMRRTHALHSLLVHRFPQVIAHEQSAWSTQLRASDQITQIMDALYLQAGGGARFAAGGPPASVPERAAAVARWARDPRGTDGVDARWLAPPAGISPRGWVRAIARAFEPGRGAHLRH</sequence>
<feature type="transmembrane region" description="Helical" evidence="1">
    <location>
        <begin position="154"/>
        <end position="172"/>
    </location>
</feature>
<reference evidence="3" key="1">
    <citation type="journal article" date="2019" name="Int. J. Syst. Evol. Microbiol.">
        <title>The Global Catalogue of Microorganisms (GCM) 10K type strain sequencing project: providing services to taxonomists for standard genome sequencing and annotation.</title>
        <authorList>
            <consortium name="The Broad Institute Genomics Platform"/>
            <consortium name="The Broad Institute Genome Sequencing Center for Infectious Disease"/>
            <person name="Wu L."/>
            <person name="Ma J."/>
        </authorList>
    </citation>
    <scope>NUCLEOTIDE SEQUENCE [LARGE SCALE GENOMIC DNA]</scope>
    <source>
        <strain evidence="3">CGMCC 4.7330</strain>
    </source>
</reference>
<keyword evidence="3" id="KW-1185">Reference proteome</keyword>
<name>A0ABV8DVW1_9NOCA</name>
<dbReference type="Proteomes" id="UP001595696">
    <property type="component" value="Unassembled WGS sequence"/>
</dbReference>
<evidence type="ECO:0000256" key="1">
    <source>
        <dbReference type="SAM" id="Phobius"/>
    </source>
</evidence>
<evidence type="ECO:0000313" key="3">
    <source>
        <dbReference type="Proteomes" id="UP001595696"/>
    </source>
</evidence>
<evidence type="ECO:0000313" key="2">
    <source>
        <dbReference type="EMBL" id="MFC3964273.1"/>
    </source>
</evidence>
<dbReference type="EMBL" id="JBHSAX010000017">
    <property type="protein sequence ID" value="MFC3964273.1"/>
    <property type="molecule type" value="Genomic_DNA"/>
</dbReference>
<proteinExistence type="predicted"/>
<comment type="caution">
    <text evidence="2">The sequence shown here is derived from an EMBL/GenBank/DDBJ whole genome shotgun (WGS) entry which is preliminary data.</text>
</comment>
<feature type="transmembrane region" description="Helical" evidence="1">
    <location>
        <begin position="6"/>
        <end position="23"/>
    </location>
</feature>
<keyword evidence="1" id="KW-0472">Membrane</keyword>
<evidence type="ECO:0008006" key="4">
    <source>
        <dbReference type="Google" id="ProtNLM"/>
    </source>
</evidence>
<gene>
    <name evidence="2" type="ORF">ACFO0B_19990</name>
</gene>
<feature type="transmembrane region" description="Helical" evidence="1">
    <location>
        <begin position="192"/>
        <end position="214"/>
    </location>
</feature>